<evidence type="ECO:0000313" key="2">
    <source>
        <dbReference type="EMBL" id="SIS50065.1"/>
    </source>
</evidence>
<accession>A0A1N7JL86</accession>
<keyword evidence="3" id="KW-1185">Reference proteome</keyword>
<gene>
    <name evidence="2" type="ORF">SAMN05444817_10951</name>
</gene>
<name>A0A1N7JL86_9CORY</name>
<sequence length="145" mass="16123">MTTYTVPAGFEVAPDENCYSALVATAEKNPDIVLFSRPGEHDWADVTAAEFVAHVRKVAKGLIGIGVEKGDRIALLSGARYEWAVIMQDAINRVNQSVSKAEQIKKFRILPRDLTEEDGELTATLKVKRPVVLDHFAHQMRKLYG</sequence>
<dbReference type="Proteomes" id="UP000186292">
    <property type="component" value="Unassembled WGS sequence"/>
</dbReference>
<feature type="domain" description="AMP-dependent synthetase/ligase" evidence="1">
    <location>
        <begin position="24"/>
        <end position="87"/>
    </location>
</feature>
<organism evidence="2 3">
    <name type="scientific">Corynebacterium appendicis CIP 107643</name>
    <dbReference type="NCBI Taxonomy" id="1161099"/>
    <lineage>
        <taxon>Bacteria</taxon>
        <taxon>Bacillati</taxon>
        <taxon>Actinomycetota</taxon>
        <taxon>Actinomycetes</taxon>
        <taxon>Mycobacteriales</taxon>
        <taxon>Corynebacteriaceae</taxon>
        <taxon>Corynebacterium</taxon>
    </lineage>
</organism>
<proteinExistence type="predicted"/>
<dbReference type="STRING" id="1161099.SAMN05444817_10951"/>
<dbReference type="RefSeq" id="WP_076599562.1">
    <property type="nucleotide sequence ID" value="NZ_CP046976.1"/>
</dbReference>
<dbReference type="Pfam" id="PF00501">
    <property type="entry name" value="AMP-binding"/>
    <property type="match status" value="1"/>
</dbReference>
<dbReference type="InterPro" id="IPR042099">
    <property type="entry name" value="ANL_N_sf"/>
</dbReference>
<reference evidence="3" key="1">
    <citation type="submission" date="2017-01" db="EMBL/GenBank/DDBJ databases">
        <authorList>
            <person name="Varghese N."/>
            <person name="Submissions S."/>
        </authorList>
    </citation>
    <scope>NUCLEOTIDE SEQUENCE [LARGE SCALE GENOMIC DNA]</scope>
    <source>
        <strain evidence="3">DSM 44531</strain>
    </source>
</reference>
<dbReference type="InterPro" id="IPR000873">
    <property type="entry name" value="AMP-dep_synth/lig_dom"/>
</dbReference>
<protein>
    <submittedName>
        <fullName evidence="2">AMP-binding enzyme</fullName>
    </submittedName>
</protein>
<dbReference type="SUPFAM" id="SSF56801">
    <property type="entry name" value="Acetyl-CoA synthetase-like"/>
    <property type="match status" value="1"/>
</dbReference>
<dbReference type="OrthoDB" id="9803968at2"/>
<dbReference type="EMBL" id="FTOF01000009">
    <property type="protein sequence ID" value="SIS50065.1"/>
    <property type="molecule type" value="Genomic_DNA"/>
</dbReference>
<dbReference type="AlphaFoldDB" id="A0A1N7JL86"/>
<evidence type="ECO:0000313" key="3">
    <source>
        <dbReference type="Proteomes" id="UP000186292"/>
    </source>
</evidence>
<dbReference type="Gene3D" id="3.40.50.12780">
    <property type="entry name" value="N-terminal domain of ligase-like"/>
    <property type="match status" value="1"/>
</dbReference>
<evidence type="ECO:0000259" key="1">
    <source>
        <dbReference type="Pfam" id="PF00501"/>
    </source>
</evidence>